<gene>
    <name evidence="1" type="ORF">JYZ213_LOCUS45263</name>
</gene>
<proteinExistence type="predicted"/>
<dbReference type="AlphaFoldDB" id="A0A815VCQ5"/>
<sequence>RAKFKHLFRFWRTQHIVNPEAVVMNRLKPGQTNTVAPITAQ</sequence>
<feature type="non-terminal residue" evidence="1">
    <location>
        <position position="1"/>
    </location>
</feature>
<reference evidence="1" key="1">
    <citation type="submission" date="2021-02" db="EMBL/GenBank/DDBJ databases">
        <authorList>
            <person name="Nowell W R."/>
        </authorList>
    </citation>
    <scope>NUCLEOTIDE SEQUENCE</scope>
</reference>
<accession>A0A815VCQ5</accession>
<organism evidence="1 2">
    <name type="scientific">Adineta steineri</name>
    <dbReference type="NCBI Taxonomy" id="433720"/>
    <lineage>
        <taxon>Eukaryota</taxon>
        <taxon>Metazoa</taxon>
        <taxon>Spiralia</taxon>
        <taxon>Gnathifera</taxon>
        <taxon>Rotifera</taxon>
        <taxon>Eurotatoria</taxon>
        <taxon>Bdelloidea</taxon>
        <taxon>Adinetida</taxon>
        <taxon>Adinetidae</taxon>
        <taxon>Adineta</taxon>
    </lineage>
</organism>
<name>A0A815VCQ5_9BILA</name>
<comment type="caution">
    <text evidence="1">The sequence shown here is derived from an EMBL/GenBank/DDBJ whole genome shotgun (WGS) entry which is preliminary data.</text>
</comment>
<evidence type="ECO:0000313" key="2">
    <source>
        <dbReference type="Proteomes" id="UP000663845"/>
    </source>
</evidence>
<protein>
    <submittedName>
        <fullName evidence="1">Uncharacterized protein</fullName>
    </submittedName>
</protein>
<evidence type="ECO:0000313" key="1">
    <source>
        <dbReference type="EMBL" id="CAF1533208.1"/>
    </source>
</evidence>
<dbReference type="Proteomes" id="UP000663845">
    <property type="component" value="Unassembled WGS sequence"/>
</dbReference>
<dbReference type="EMBL" id="CAJNOG010003587">
    <property type="protein sequence ID" value="CAF1533208.1"/>
    <property type="molecule type" value="Genomic_DNA"/>
</dbReference>